<dbReference type="InterPro" id="IPR050407">
    <property type="entry name" value="Geranylgeranyl_reductase"/>
</dbReference>
<reference evidence="2" key="2">
    <citation type="journal article" date="2015" name="Genome Announc.">
        <title>Draft Genome Sequence of Filamentous Marine Cyanobacterium Lyngbya confervoides Strain BDU141951.</title>
        <authorList>
            <person name="Chandrababunaidu M.M."/>
            <person name="Sen D."/>
            <person name="Tripathy S."/>
        </authorList>
    </citation>
    <scope>NUCLEOTIDE SEQUENCE</scope>
    <source>
        <strain evidence="2">BDU141951</strain>
    </source>
</reference>
<dbReference type="Pfam" id="PF01494">
    <property type="entry name" value="FAD_binding_3"/>
    <property type="match status" value="1"/>
</dbReference>
<dbReference type="GO" id="GO:0071949">
    <property type="term" value="F:FAD binding"/>
    <property type="evidence" value="ECO:0007669"/>
    <property type="project" value="InterPro"/>
</dbReference>
<protein>
    <submittedName>
        <fullName evidence="2">Geranylgeranyl reductase family protein</fullName>
    </submittedName>
</protein>
<organism evidence="2">
    <name type="scientific">Lyngbya confervoides BDU141951</name>
    <dbReference type="NCBI Taxonomy" id="1574623"/>
    <lineage>
        <taxon>Bacteria</taxon>
        <taxon>Bacillati</taxon>
        <taxon>Cyanobacteriota</taxon>
        <taxon>Cyanophyceae</taxon>
        <taxon>Oscillatoriophycideae</taxon>
        <taxon>Oscillatoriales</taxon>
        <taxon>Microcoleaceae</taxon>
        <taxon>Lyngbya</taxon>
    </lineage>
</organism>
<feature type="domain" description="FAD-binding" evidence="1">
    <location>
        <begin position="2"/>
        <end position="164"/>
    </location>
</feature>
<dbReference type="NCBIfam" id="TIGR02032">
    <property type="entry name" value="GG-red-SF"/>
    <property type="match status" value="1"/>
</dbReference>
<reference evidence="2" key="3">
    <citation type="submission" date="2020-02" db="EMBL/GenBank/DDBJ databases">
        <authorList>
            <person name="Sarangi A.N."/>
            <person name="Ghosh S."/>
            <person name="Mukherjee M."/>
            <person name="Tripathy S."/>
        </authorList>
    </citation>
    <scope>NUCLEOTIDE SEQUENCE</scope>
    <source>
        <strain evidence="2">BDU141951</strain>
    </source>
</reference>
<dbReference type="InterPro" id="IPR036188">
    <property type="entry name" value="FAD/NAD-bd_sf"/>
</dbReference>
<dbReference type="GO" id="GO:0016628">
    <property type="term" value="F:oxidoreductase activity, acting on the CH-CH group of donors, NAD or NADP as acceptor"/>
    <property type="evidence" value="ECO:0007669"/>
    <property type="project" value="InterPro"/>
</dbReference>
<dbReference type="PANTHER" id="PTHR42685">
    <property type="entry name" value="GERANYLGERANYL DIPHOSPHATE REDUCTASE"/>
    <property type="match status" value="1"/>
</dbReference>
<sequence length="377" mass="42161">MYDCIIVGAGPSGGTAAYHLAKRGHSVLLIERASLPRYKPCGGGVSPQVAEWFDFDFSPVISQRVRHIRCTWEMEDAVEAEVPADEALWMVRRDEFDYFLVQQAQQQGAELWQATKAQGIEFVSDRWRVETSRGPVEGRYLIAADGGRGTLSRWLGLSPRPDKIAAAVEIEPRLPMPDQALLHLEFGMVPYGYLWNFPKADGYSIGGGVFAAYTKRRYDLRPLLTTYADQFGVQVAQEKAYGHPILIWDKHRTLHTQQALIAGEAARVVDPFTAEGIRPAIFSGMQAAVAVHAALGGDRDALPRYTETMQTEWGQEMVWAKRLAKLFYNVPKVAYQVAVKHPDAAPQLIKLFNGKQTYASITQRTVNRLSRGLLGRR</sequence>
<evidence type="ECO:0000313" key="2">
    <source>
        <dbReference type="EMBL" id="NEV65665.1"/>
    </source>
</evidence>
<dbReference type="AlphaFoldDB" id="A0A0C1YNP4"/>
<name>A0A0C1YNP4_9CYAN</name>
<dbReference type="InterPro" id="IPR011777">
    <property type="entry name" value="Geranylgeranyl_Rdtase_fam"/>
</dbReference>
<accession>A0A0C1YNP4</accession>
<dbReference type="Gene3D" id="3.50.50.60">
    <property type="entry name" value="FAD/NAD(P)-binding domain"/>
    <property type="match status" value="1"/>
</dbReference>
<evidence type="ECO:0000259" key="1">
    <source>
        <dbReference type="Pfam" id="PF01494"/>
    </source>
</evidence>
<dbReference type="SUPFAM" id="SSF51905">
    <property type="entry name" value="FAD/NAD(P)-binding domain"/>
    <property type="match status" value="1"/>
</dbReference>
<gene>
    <name evidence="2" type="ORF">QQ91_000855</name>
</gene>
<comment type="caution">
    <text evidence="2">The sequence shown here is derived from an EMBL/GenBank/DDBJ whole genome shotgun (WGS) entry which is preliminary data.</text>
</comment>
<dbReference type="PRINTS" id="PR00420">
    <property type="entry name" value="RNGMNOXGNASE"/>
</dbReference>
<dbReference type="EMBL" id="JTHE02000002">
    <property type="protein sequence ID" value="NEV65665.1"/>
    <property type="molecule type" value="Genomic_DNA"/>
</dbReference>
<dbReference type="InterPro" id="IPR002938">
    <property type="entry name" value="FAD-bd"/>
</dbReference>
<proteinExistence type="predicted"/>
<dbReference type="PANTHER" id="PTHR42685:SF22">
    <property type="entry name" value="CONDITIONED MEDIUM FACTOR RECEPTOR 1"/>
    <property type="match status" value="1"/>
</dbReference>
<reference evidence="2" key="1">
    <citation type="submission" date="2014-11" db="EMBL/GenBank/DDBJ databases">
        <authorList>
            <person name="Malar M.C."/>
            <person name="Sen D."/>
            <person name="Tripathy S."/>
        </authorList>
    </citation>
    <scope>NUCLEOTIDE SEQUENCE</scope>
    <source>
        <strain evidence="2">BDU141951</strain>
    </source>
</reference>